<name>A0A1C3S6S9_9CAUD</name>
<organism evidence="1 2">
    <name type="scientific">Escherichia phage vB_Eco_slurp01</name>
    <dbReference type="NCBI Taxonomy" id="1874688"/>
    <lineage>
        <taxon>Viruses</taxon>
        <taxon>Duplodnaviria</taxon>
        <taxon>Heunggongvirae</taxon>
        <taxon>Uroviricota</taxon>
        <taxon>Caudoviricetes</taxon>
        <taxon>Asteriusvirus</taxon>
        <taxon>Asteriusvirus PBECO4</taxon>
    </lineage>
</organism>
<evidence type="ECO:0000313" key="1">
    <source>
        <dbReference type="EMBL" id="SCA80172.1"/>
    </source>
</evidence>
<dbReference type="Proteomes" id="UP000279386">
    <property type="component" value="Segment"/>
</dbReference>
<protein>
    <submittedName>
        <fullName evidence="1">Uncharacterized protein</fullName>
    </submittedName>
</protein>
<dbReference type="EMBL" id="LT603033">
    <property type="protein sequence ID" value="SCA80172.1"/>
    <property type="molecule type" value="Genomic_DNA"/>
</dbReference>
<evidence type="ECO:0000313" key="2">
    <source>
        <dbReference type="Proteomes" id="UP000279386"/>
    </source>
</evidence>
<proteinExistence type="predicted"/>
<gene>
    <name evidence="1" type="ORF">PSLUR01_00195</name>
</gene>
<reference evidence="1 2" key="1">
    <citation type="submission" date="2016-07" db="EMBL/GenBank/DDBJ databases">
        <authorList>
            <person name="Millard A."/>
        </authorList>
    </citation>
    <scope>NUCLEOTIDE SEQUENCE [LARGE SCALE GENOMIC DNA]</scope>
</reference>
<accession>A0A1C3S6S9</accession>
<sequence>MIQVELSVLKDLFYRIGTTGEYPKGDNAKLYVSLDLWQREQLATAWRKGKADSEVKA</sequence>